<reference evidence="1 2" key="1">
    <citation type="journal article" date="2016" name="Nat. Commun.">
        <title>Thousands of microbial genomes shed light on interconnected biogeochemical processes in an aquifer system.</title>
        <authorList>
            <person name="Anantharaman K."/>
            <person name="Brown C.T."/>
            <person name="Hug L.A."/>
            <person name="Sharon I."/>
            <person name="Castelle C.J."/>
            <person name="Probst A.J."/>
            <person name="Thomas B.C."/>
            <person name="Singh A."/>
            <person name="Wilkins M.J."/>
            <person name="Karaoz U."/>
            <person name="Brodie E.L."/>
            <person name="Williams K.H."/>
            <person name="Hubbard S.S."/>
            <person name="Banfield J.F."/>
        </authorList>
    </citation>
    <scope>NUCLEOTIDE SEQUENCE [LARGE SCALE GENOMIC DNA]</scope>
</reference>
<proteinExistence type="predicted"/>
<dbReference type="EMBL" id="MGJJ01000021">
    <property type="protein sequence ID" value="OGN04758.1"/>
    <property type="molecule type" value="Genomic_DNA"/>
</dbReference>
<protein>
    <submittedName>
        <fullName evidence="1">Uncharacterized protein</fullName>
    </submittedName>
</protein>
<comment type="caution">
    <text evidence="1">The sequence shown here is derived from an EMBL/GenBank/DDBJ whole genome shotgun (WGS) entry which is preliminary data.</text>
</comment>
<gene>
    <name evidence="1" type="ORF">A2746_00080</name>
</gene>
<accession>A0A1F8EW71</accession>
<dbReference type="STRING" id="1802669.A2746_00080"/>
<dbReference type="Proteomes" id="UP000177419">
    <property type="component" value="Unassembled WGS sequence"/>
</dbReference>
<organism evidence="1 2">
    <name type="scientific">Candidatus Yanofskybacteria bacterium RIFCSPHIGHO2_01_FULL_44_22</name>
    <dbReference type="NCBI Taxonomy" id="1802669"/>
    <lineage>
        <taxon>Bacteria</taxon>
        <taxon>Candidatus Yanofskyibacteriota</taxon>
    </lineage>
</organism>
<evidence type="ECO:0000313" key="2">
    <source>
        <dbReference type="Proteomes" id="UP000177419"/>
    </source>
</evidence>
<dbReference type="AlphaFoldDB" id="A0A1F8EW71"/>
<sequence>MTKNEQEQPNQQKSFESVLADIKQKLNNVYRGKNIEEMHNRIAEFGYKLMDKYSDCRNYILFHVLIGSTPPSNATIKEDFPGEDSIIKFIKNL</sequence>
<name>A0A1F8EW71_9BACT</name>
<evidence type="ECO:0000313" key="1">
    <source>
        <dbReference type="EMBL" id="OGN04758.1"/>
    </source>
</evidence>